<dbReference type="Proteomes" id="UP000230750">
    <property type="component" value="Unassembled WGS sequence"/>
</dbReference>
<keyword evidence="3 5" id="KW-1133">Transmembrane helix</keyword>
<dbReference type="CDD" id="cd00637">
    <property type="entry name" value="7tm_classA_rhodopsin-like"/>
    <property type="match status" value="1"/>
</dbReference>
<feature type="transmembrane region" description="Helical" evidence="5">
    <location>
        <begin position="122"/>
        <end position="141"/>
    </location>
</feature>
<dbReference type="Gene3D" id="1.20.1070.10">
    <property type="entry name" value="Rhodopsin 7-helix transmembrane proteins"/>
    <property type="match status" value="1"/>
</dbReference>
<feature type="transmembrane region" description="Helical" evidence="5">
    <location>
        <begin position="195"/>
        <end position="221"/>
    </location>
</feature>
<evidence type="ECO:0000256" key="2">
    <source>
        <dbReference type="ARBA" id="ARBA00022692"/>
    </source>
</evidence>
<evidence type="ECO:0000256" key="5">
    <source>
        <dbReference type="SAM" id="Phobius"/>
    </source>
</evidence>
<feature type="domain" description="G-protein coupled receptors family 1 profile" evidence="6">
    <location>
        <begin position="66"/>
        <end position="265"/>
    </location>
</feature>
<evidence type="ECO:0000313" key="8">
    <source>
        <dbReference type="Proteomes" id="UP000230750"/>
    </source>
</evidence>
<dbReference type="PROSITE" id="PS00237">
    <property type="entry name" value="G_PROTEIN_RECEP_F1_1"/>
    <property type="match status" value="1"/>
</dbReference>
<dbReference type="AlphaFoldDB" id="A0A2G8K4E9"/>
<protein>
    <recommendedName>
        <fullName evidence="6">G-protein coupled receptors family 1 profile domain-containing protein</fullName>
    </recommendedName>
</protein>
<dbReference type="GO" id="GO:0016020">
    <property type="term" value="C:membrane"/>
    <property type="evidence" value="ECO:0007669"/>
    <property type="project" value="UniProtKB-SubCell"/>
</dbReference>
<dbReference type="InterPro" id="IPR017452">
    <property type="entry name" value="GPCR_Rhodpsn_7TM"/>
</dbReference>
<feature type="transmembrane region" description="Helical" evidence="5">
    <location>
        <begin position="162"/>
        <end position="183"/>
    </location>
</feature>
<feature type="transmembrane region" description="Helical" evidence="5">
    <location>
        <begin position="55"/>
        <end position="73"/>
    </location>
</feature>
<dbReference type="EMBL" id="MRZV01000896">
    <property type="protein sequence ID" value="PIK42880.1"/>
    <property type="molecule type" value="Genomic_DNA"/>
</dbReference>
<sequence>MAETTPTLLTDITETFRNFTWTNETEEAGDGLQPGGLPPGWTLENKLYVDFLLRMRLWLGFIGLVSNVMAFVIQIKLKSYRKTHFMFGFVLTVSEMFHIFAMLTETYYYYNGIIIIPKVYQAIALATSLLALFAIIGVGVDRYMALCAFPFKYKIIVTVKRYAAVIVGLTAISILYGFVFTHIFSSDAALVPRRIFIVVSVLLSISTLTYIGLFFSLVRAFRNTKLGDSIKKVRMQQTKRLLFAFSLILITNGICYLPHSINALFISLQPFDQRYGLLKHTKLVTGYTTSGYLTRHSIRLSTGQTSWCVK</sequence>
<name>A0A2G8K4E9_STIJA</name>
<dbReference type="SUPFAM" id="SSF81321">
    <property type="entry name" value="Family A G protein-coupled receptor-like"/>
    <property type="match status" value="1"/>
</dbReference>
<comment type="subcellular location">
    <subcellularLocation>
        <location evidence="1">Membrane</location>
    </subcellularLocation>
</comment>
<accession>A0A2G8K4E9</accession>
<feature type="transmembrane region" description="Helical" evidence="5">
    <location>
        <begin position="241"/>
        <end position="259"/>
    </location>
</feature>
<keyword evidence="2 5" id="KW-0812">Transmembrane</keyword>
<gene>
    <name evidence="7" type="ORF">BSL78_20266</name>
</gene>
<keyword evidence="4 5" id="KW-0472">Membrane</keyword>
<evidence type="ECO:0000256" key="1">
    <source>
        <dbReference type="ARBA" id="ARBA00004370"/>
    </source>
</evidence>
<dbReference type="GO" id="GO:0004930">
    <property type="term" value="F:G protein-coupled receptor activity"/>
    <property type="evidence" value="ECO:0007669"/>
    <property type="project" value="InterPro"/>
</dbReference>
<feature type="transmembrane region" description="Helical" evidence="5">
    <location>
        <begin position="85"/>
        <end position="110"/>
    </location>
</feature>
<comment type="caution">
    <text evidence="7">The sequence shown here is derived from an EMBL/GenBank/DDBJ whole genome shotgun (WGS) entry which is preliminary data.</text>
</comment>
<evidence type="ECO:0000256" key="4">
    <source>
        <dbReference type="ARBA" id="ARBA00023136"/>
    </source>
</evidence>
<keyword evidence="8" id="KW-1185">Reference proteome</keyword>
<evidence type="ECO:0000256" key="3">
    <source>
        <dbReference type="ARBA" id="ARBA00022989"/>
    </source>
</evidence>
<dbReference type="PROSITE" id="PS50262">
    <property type="entry name" value="G_PROTEIN_RECEP_F1_2"/>
    <property type="match status" value="1"/>
</dbReference>
<reference evidence="7 8" key="1">
    <citation type="journal article" date="2017" name="PLoS Biol.">
        <title>The sea cucumber genome provides insights into morphological evolution and visceral regeneration.</title>
        <authorList>
            <person name="Zhang X."/>
            <person name="Sun L."/>
            <person name="Yuan J."/>
            <person name="Sun Y."/>
            <person name="Gao Y."/>
            <person name="Zhang L."/>
            <person name="Li S."/>
            <person name="Dai H."/>
            <person name="Hamel J.F."/>
            <person name="Liu C."/>
            <person name="Yu Y."/>
            <person name="Liu S."/>
            <person name="Lin W."/>
            <person name="Guo K."/>
            <person name="Jin S."/>
            <person name="Xu P."/>
            <person name="Storey K.B."/>
            <person name="Huan P."/>
            <person name="Zhang T."/>
            <person name="Zhou Y."/>
            <person name="Zhang J."/>
            <person name="Lin C."/>
            <person name="Li X."/>
            <person name="Xing L."/>
            <person name="Huo D."/>
            <person name="Sun M."/>
            <person name="Wang L."/>
            <person name="Mercier A."/>
            <person name="Li F."/>
            <person name="Yang H."/>
            <person name="Xiang J."/>
        </authorList>
    </citation>
    <scope>NUCLEOTIDE SEQUENCE [LARGE SCALE GENOMIC DNA]</scope>
    <source>
        <strain evidence="7">Shaxun</strain>
        <tissue evidence="7">Muscle</tissue>
    </source>
</reference>
<proteinExistence type="predicted"/>
<dbReference type="OrthoDB" id="10063122at2759"/>
<evidence type="ECO:0000259" key="6">
    <source>
        <dbReference type="PROSITE" id="PS50262"/>
    </source>
</evidence>
<organism evidence="7 8">
    <name type="scientific">Stichopus japonicus</name>
    <name type="common">Sea cucumber</name>
    <dbReference type="NCBI Taxonomy" id="307972"/>
    <lineage>
        <taxon>Eukaryota</taxon>
        <taxon>Metazoa</taxon>
        <taxon>Echinodermata</taxon>
        <taxon>Eleutherozoa</taxon>
        <taxon>Echinozoa</taxon>
        <taxon>Holothuroidea</taxon>
        <taxon>Aspidochirotacea</taxon>
        <taxon>Aspidochirotida</taxon>
        <taxon>Stichopodidae</taxon>
        <taxon>Apostichopus</taxon>
    </lineage>
</organism>
<evidence type="ECO:0000313" key="7">
    <source>
        <dbReference type="EMBL" id="PIK42880.1"/>
    </source>
</evidence>
<dbReference type="InterPro" id="IPR000276">
    <property type="entry name" value="GPCR_Rhodpsn"/>
</dbReference>